<proteinExistence type="predicted"/>
<evidence type="ECO:0000313" key="4">
    <source>
        <dbReference type="Proteomes" id="UP000290540"/>
    </source>
</evidence>
<dbReference type="EMBL" id="MQTW01000828">
    <property type="protein sequence ID" value="RYC78983.1"/>
    <property type="molecule type" value="Genomic_DNA"/>
</dbReference>
<dbReference type="InterPro" id="IPR015797">
    <property type="entry name" value="NUDIX_hydrolase-like_dom_sf"/>
</dbReference>
<dbReference type="PANTHER" id="PTHR16099:SF5">
    <property type="entry name" value="NUCLEOTIDE TRIPHOSPHATE DIPHOSPHATASE NUDT15"/>
    <property type="match status" value="1"/>
</dbReference>
<dbReference type="GO" id="GO:0006203">
    <property type="term" value="P:dGTP catabolic process"/>
    <property type="evidence" value="ECO:0007669"/>
    <property type="project" value="TreeGrafter"/>
</dbReference>
<accession>A0A4Q2V3U9</accession>
<evidence type="ECO:0000313" key="3">
    <source>
        <dbReference type="EMBL" id="RYC78983.1"/>
    </source>
</evidence>
<evidence type="ECO:0000256" key="1">
    <source>
        <dbReference type="ARBA" id="ARBA00022801"/>
    </source>
</evidence>
<dbReference type="AlphaFoldDB" id="A0A4Q2V3U9"/>
<dbReference type="Proteomes" id="UP000290540">
    <property type="component" value="Unassembled WGS sequence"/>
</dbReference>
<keyword evidence="1" id="KW-0378">Hydrolase</keyword>
<reference evidence="3 4" key="1">
    <citation type="submission" date="2016-12" db="EMBL/GenBank/DDBJ databases">
        <title>Draft genome sequence of Fusarium oxysporum causing rot on Narcissus.</title>
        <authorList>
            <person name="Armitage A.D."/>
            <person name="Taylor A."/>
            <person name="Clarkson J.P."/>
            <person name="Harrison R.J."/>
            <person name="Jackson A.C."/>
        </authorList>
    </citation>
    <scope>NUCLEOTIDE SEQUENCE [LARGE SCALE GENOMIC DNA]</scope>
    <source>
        <strain evidence="3 4">N139</strain>
    </source>
</reference>
<dbReference type="Gene3D" id="3.90.79.10">
    <property type="entry name" value="Nucleoside Triphosphate Pyrophosphohydrolase"/>
    <property type="match status" value="1"/>
</dbReference>
<comment type="caution">
    <text evidence="3">The sequence shown here is derived from an EMBL/GenBank/DDBJ whole genome shotgun (WGS) entry which is preliminary data.</text>
</comment>
<dbReference type="InterPro" id="IPR000086">
    <property type="entry name" value="NUDIX_hydrolase_dom"/>
</dbReference>
<dbReference type="GO" id="GO:0035539">
    <property type="term" value="F:8-oxo-7,8-dihydrodeoxyguanosine triphosphate pyrophosphatase activity"/>
    <property type="evidence" value="ECO:0007669"/>
    <property type="project" value="TreeGrafter"/>
</dbReference>
<feature type="domain" description="Nudix hydrolase" evidence="2">
    <location>
        <begin position="7"/>
        <end position="135"/>
    </location>
</feature>
<dbReference type="PROSITE" id="PS00893">
    <property type="entry name" value="NUDIX_BOX"/>
    <property type="match status" value="1"/>
</dbReference>
<dbReference type="PROSITE" id="PS51462">
    <property type="entry name" value="NUDIX"/>
    <property type="match status" value="1"/>
</dbReference>
<name>A0A4Q2V3U9_FUSOX</name>
<dbReference type="PANTHER" id="PTHR16099">
    <property type="entry name" value="8-OXO-DGTP DIPHOSPHATES NUDT15"/>
    <property type="match status" value="1"/>
</dbReference>
<organism evidence="3 4">
    <name type="scientific">Fusarium oxysporum f. sp. narcissi</name>
    <dbReference type="NCBI Taxonomy" id="451672"/>
    <lineage>
        <taxon>Eukaryota</taxon>
        <taxon>Fungi</taxon>
        <taxon>Dikarya</taxon>
        <taxon>Ascomycota</taxon>
        <taxon>Pezizomycotina</taxon>
        <taxon>Sordariomycetes</taxon>
        <taxon>Hypocreomycetidae</taxon>
        <taxon>Hypocreales</taxon>
        <taxon>Nectriaceae</taxon>
        <taxon>Fusarium</taxon>
        <taxon>Fusarium oxysporum species complex</taxon>
    </lineage>
</organism>
<dbReference type="Pfam" id="PF00293">
    <property type="entry name" value="NUDIX"/>
    <property type="match status" value="1"/>
</dbReference>
<sequence length="150" mass="16796">MSTKCHHPHAGVCALIINHDGKILTGKRIGTIQVPGGHLEFGENPFACAKRETLEETGLEVRAIRHVATTNDVFEEANKHYITIFVLCEMVDKNAEPQTLEPEKCEGWNWKTWGDLMKINSSASGEQGEELLFLPLANLLKQDTSPESWR</sequence>
<evidence type="ECO:0000259" key="2">
    <source>
        <dbReference type="PROSITE" id="PS51462"/>
    </source>
</evidence>
<protein>
    <recommendedName>
        <fullName evidence="2">Nudix hydrolase domain-containing protein</fullName>
    </recommendedName>
</protein>
<gene>
    <name evidence="3" type="ORF">BFJ63_vAg18138</name>
</gene>
<dbReference type="SUPFAM" id="SSF55811">
    <property type="entry name" value="Nudix"/>
    <property type="match status" value="1"/>
</dbReference>
<dbReference type="CDD" id="cd04678">
    <property type="entry name" value="NUDIX_MTH2_Nudt15"/>
    <property type="match status" value="1"/>
</dbReference>
<dbReference type="GO" id="GO:0005829">
    <property type="term" value="C:cytosol"/>
    <property type="evidence" value="ECO:0007669"/>
    <property type="project" value="TreeGrafter"/>
</dbReference>
<dbReference type="InterPro" id="IPR020084">
    <property type="entry name" value="NUDIX_hydrolase_CS"/>
</dbReference>
<dbReference type="FunFam" id="3.90.79.10:FF:000060">
    <property type="entry name" value="Nudix hydrolase 1"/>
    <property type="match status" value="1"/>
</dbReference>